<feature type="domain" description="GFO/IDH/MocA-like oxidoreductase" evidence="2">
    <location>
        <begin position="138"/>
        <end position="247"/>
    </location>
</feature>
<name>A0AA95EUW0_9BACL</name>
<dbReference type="PANTHER" id="PTHR43054:SF1">
    <property type="entry name" value="SCYLLO-INOSITOL 2-DEHYDROGENASE (NADP(+)) IOLU"/>
    <property type="match status" value="1"/>
</dbReference>
<dbReference type="GO" id="GO:0000166">
    <property type="term" value="F:nucleotide binding"/>
    <property type="evidence" value="ECO:0007669"/>
    <property type="project" value="InterPro"/>
</dbReference>
<evidence type="ECO:0000259" key="1">
    <source>
        <dbReference type="Pfam" id="PF01408"/>
    </source>
</evidence>
<dbReference type="Proteomes" id="UP001178662">
    <property type="component" value="Chromosome"/>
</dbReference>
<dbReference type="SUPFAM" id="SSF51735">
    <property type="entry name" value="NAD(P)-binding Rossmann-fold domains"/>
    <property type="match status" value="1"/>
</dbReference>
<evidence type="ECO:0000313" key="4">
    <source>
        <dbReference type="Proteomes" id="UP001178662"/>
    </source>
</evidence>
<feature type="domain" description="Gfo/Idh/MocA-like oxidoreductase N-terminal" evidence="1">
    <location>
        <begin position="2"/>
        <end position="119"/>
    </location>
</feature>
<proteinExistence type="predicted"/>
<evidence type="ECO:0000259" key="2">
    <source>
        <dbReference type="Pfam" id="PF22725"/>
    </source>
</evidence>
<dbReference type="InterPro" id="IPR000683">
    <property type="entry name" value="Gfo/Idh/MocA-like_OxRdtase_N"/>
</dbReference>
<dbReference type="SUPFAM" id="SSF55347">
    <property type="entry name" value="Glyceraldehyde-3-phosphate dehydrogenase-like, C-terminal domain"/>
    <property type="match status" value="1"/>
</dbReference>
<dbReference type="Gene3D" id="3.30.360.10">
    <property type="entry name" value="Dihydrodipicolinate Reductase, domain 2"/>
    <property type="match status" value="1"/>
</dbReference>
<dbReference type="Gene3D" id="3.40.50.720">
    <property type="entry name" value="NAD(P)-binding Rossmann-like Domain"/>
    <property type="match status" value="1"/>
</dbReference>
<dbReference type="InterPro" id="IPR036291">
    <property type="entry name" value="NAD(P)-bd_dom_sf"/>
</dbReference>
<gene>
    <name evidence="3" type="ORF">P0Y55_13065</name>
</gene>
<protein>
    <submittedName>
        <fullName evidence="3">Gfo/Idh/MocA family oxidoreductase</fullName>
    </submittedName>
</protein>
<evidence type="ECO:0000313" key="3">
    <source>
        <dbReference type="EMBL" id="WEK53506.1"/>
    </source>
</evidence>
<dbReference type="EMBL" id="CP119317">
    <property type="protein sequence ID" value="WEK53506.1"/>
    <property type="molecule type" value="Genomic_DNA"/>
</dbReference>
<dbReference type="Pfam" id="PF22725">
    <property type="entry name" value="GFO_IDH_MocA_C3"/>
    <property type="match status" value="1"/>
</dbReference>
<keyword evidence="4" id="KW-1185">Reference proteome</keyword>
<accession>A0AA95EUW0</accession>
<dbReference type="InterPro" id="IPR055170">
    <property type="entry name" value="GFO_IDH_MocA-like_dom"/>
</dbReference>
<dbReference type="AlphaFoldDB" id="A0AA95EUW0"/>
<organism evidence="3 4">
    <name type="scientific">Candidatus Cohnella colombiensis</name>
    <dbReference type="NCBI Taxonomy" id="3121368"/>
    <lineage>
        <taxon>Bacteria</taxon>
        <taxon>Bacillati</taxon>
        <taxon>Bacillota</taxon>
        <taxon>Bacilli</taxon>
        <taxon>Bacillales</taxon>
        <taxon>Paenibacillaceae</taxon>
        <taxon>Cohnella</taxon>
    </lineage>
</organism>
<reference evidence="3" key="1">
    <citation type="submission" date="2023-03" db="EMBL/GenBank/DDBJ databases">
        <title>Andean soil-derived lignocellulolytic bacterial consortium as a source of novel taxa and putative plastic-active enzymes.</title>
        <authorList>
            <person name="Diaz-Garcia L."/>
            <person name="Chuvochina M."/>
            <person name="Feuerriegel G."/>
            <person name="Bunk B."/>
            <person name="Sproer C."/>
            <person name="Streit W.R."/>
            <person name="Rodriguez L.M."/>
            <person name="Overmann J."/>
            <person name="Jimenez D.J."/>
        </authorList>
    </citation>
    <scope>NUCLEOTIDE SEQUENCE</scope>
    <source>
        <strain evidence="3">MAG 2441</strain>
    </source>
</reference>
<sequence>MLRFGVIGTNWITDRFIAAARESKDFALTAVYSRTEEQASQYAEKHQIAHRYTDLEQFAASTEFDAVYLASPNSLHADHAVLCMDNGKHVLCEKPIASNKAELDRMIDAAKRNGVALMEALVPTMLPAFGAIKDNLHKLGRIRRYAASYCQYSSRYDAYKEGQLLNAFNPIYSNGAMMDLGIYCIYPLVALLGAPERVQASAVMLDSGVDGEGSLLLAYPGCDAVIHYSKITTSYAMTEIQGEQATMIIDKINTPEHVEIRYRDGTVENLTRPLDHSFMFYEVQHFIEMIERKETQSATNSWHNSRNTLGIMDEARRQIGLVYPADLKHA</sequence>
<dbReference type="Pfam" id="PF01408">
    <property type="entry name" value="GFO_IDH_MocA"/>
    <property type="match status" value="1"/>
</dbReference>
<dbReference type="PANTHER" id="PTHR43054">
    <property type="match status" value="1"/>
</dbReference>